<accession>A0A1T4JZ93</accession>
<feature type="transmembrane region" description="Helical" evidence="6">
    <location>
        <begin position="105"/>
        <end position="126"/>
    </location>
</feature>
<dbReference type="GO" id="GO:0005886">
    <property type="term" value="C:plasma membrane"/>
    <property type="evidence" value="ECO:0007669"/>
    <property type="project" value="UniProtKB-SubCell"/>
</dbReference>
<comment type="subcellular location">
    <subcellularLocation>
        <location evidence="1">Cell membrane</location>
        <topology evidence="1">Multi-pass membrane protein</topology>
    </subcellularLocation>
</comment>
<dbReference type="InterPro" id="IPR024671">
    <property type="entry name" value="Atg22-like"/>
</dbReference>
<organism evidence="8 9">
    <name type="scientific">Marinactinospora thermotolerans DSM 45154</name>
    <dbReference type="NCBI Taxonomy" id="1122192"/>
    <lineage>
        <taxon>Bacteria</taxon>
        <taxon>Bacillati</taxon>
        <taxon>Actinomycetota</taxon>
        <taxon>Actinomycetes</taxon>
        <taxon>Streptosporangiales</taxon>
        <taxon>Nocardiopsidaceae</taxon>
        <taxon>Marinactinospora</taxon>
    </lineage>
</organism>
<proteinExistence type="predicted"/>
<evidence type="ECO:0000259" key="7">
    <source>
        <dbReference type="PROSITE" id="PS50850"/>
    </source>
</evidence>
<dbReference type="Pfam" id="PF11700">
    <property type="entry name" value="ATG22"/>
    <property type="match status" value="1"/>
</dbReference>
<feature type="domain" description="Major facilitator superfamily (MFS) profile" evidence="7">
    <location>
        <begin position="240"/>
        <end position="435"/>
    </location>
</feature>
<keyword evidence="4 6" id="KW-1133">Transmembrane helix</keyword>
<dbReference type="PANTHER" id="PTHR23519">
    <property type="entry name" value="AUTOPHAGY-RELATED PROTEIN 22"/>
    <property type="match status" value="1"/>
</dbReference>
<dbReference type="AlphaFoldDB" id="A0A1T4JZ93"/>
<dbReference type="InterPro" id="IPR050495">
    <property type="entry name" value="ATG22/LtaA_families"/>
</dbReference>
<dbReference type="STRING" id="1122192.SAMN02745673_00075"/>
<feature type="transmembrane region" description="Helical" evidence="6">
    <location>
        <begin position="242"/>
        <end position="266"/>
    </location>
</feature>
<evidence type="ECO:0000256" key="6">
    <source>
        <dbReference type="SAM" id="Phobius"/>
    </source>
</evidence>
<feature type="transmembrane region" description="Helical" evidence="6">
    <location>
        <begin position="376"/>
        <end position="394"/>
    </location>
</feature>
<feature type="transmembrane region" description="Helical" evidence="6">
    <location>
        <begin position="308"/>
        <end position="327"/>
    </location>
</feature>
<evidence type="ECO:0000256" key="3">
    <source>
        <dbReference type="ARBA" id="ARBA00022692"/>
    </source>
</evidence>
<dbReference type="InterPro" id="IPR020846">
    <property type="entry name" value="MFS_dom"/>
</dbReference>
<evidence type="ECO:0000313" key="8">
    <source>
        <dbReference type="EMBL" id="SJZ35481.1"/>
    </source>
</evidence>
<dbReference type="Gene3D" id="1.20.1250.20">
    <property type="entry name" value="MFS general substrate transporter like domains"/>
    <property type="match status" value="1"/>
</dbReference>
<dbReference type="Proteomes" id="UP000190637">
    <property type="component" value="Unassembled WGS sequence"/>
</dbReference>
<evidence type="ECO:0000256" key="5">
    <source>
        <dbReference type="ARBA" id="ARBA00023136"/>
    </source>
</evidence>
<dbReference type="SUPFAM" id="SSF103473">
    <property type="entry name" value="MFS general substrate transporter"/>
    <property type="match status" value="1"/>
</dbReference>
<keyword evidence="9" id="KW-1185">Reference proteome</keyword>
<feature type="transmembrane region" description="Helical" evidence="6">
    <location>
        <begin position="333"/>
        <end position="355"/>
    </location>
</feature>
<keyword evidence="3 6" id="KW-0812">Transmembrane</keyword>
<dbReference type="PROSITE" id="PS50850">
    <property type="entry name" value="MFS"/>
    <property type="match status" value="1"/>
</dbReference>
<evidence type="ECO:0000256" key="4">
    <source>
        <dbReference type="ARBA" id="ARBA00022989"/>
    </source>
</evidence>
<sequence length="435" mass="45876">MYDWAGSVFSTTVITVFLGPYLTTMAEAAAGPEGRIELFAGWSVDPTSVYPYATSLSVLLQLVLLPVVGALADYTGRKRELMGVFAYLGAFATMGLYFADGPLVCAALFVLANTAFGGSFVVYNSFLPDIAGPAERDAVSSRGWAMGYLGGALLLTLNLVLYLFHGAFGVTAEHAVRICMVSAGVWWALFALIPLARLRNPARPPATEESGAARPRGAGVLAGGFAQLWQTLKGLRAYPRTLLFLLAYIAFNDGIQTVIGFAAVFADQALGLGQEVQIGTILMVQFVAFGGALLLGAIARRLGTKRTILASLVVWLVVVSAAPLLQAGSVPQFVVLAFFIAIVLGGTQALSRSLFSHLIPRGKEAEYFGLYEISDKGSAFLGSLTLGIALDVTGGDYRTAILSLALFFVIGFAALLAVNIPAAIRAAGNEVPERV</sequence>
<evidence type="ECO:0000313" key="9">
    <source>
        <dbReference type="Proteomes" id="UP000190637"/>
    </source>
</evidence>
<feature type="transmembrane region" description="Helical" evidence="6">
    <location>
        <begin position="174"/>
        <end position="193"/>
    </location>
</feature>
<dbReference type="GO" id="GO:0022857">
    <property type="term" value="F:transmembrane transporter activity"/>
    <property type="evidence" value="ECO:0007669"/>
    <property type="project" value="InterPro"/>
</dbReference>
<name>A0A1T4JZ93_9ACTN</name>
<feature type="transmembrane region" description="Helical" evidence="6">
    <location>
        <begin position="400"/>
        <end position="424"/>
    </location>
</feature>
<feature type="transmembrane region" description="Helical" evidence="6">
    <location>
        <begin position="147"/>
        <end position="168"/>
    </location>
</feature>
<feature type="transmembrane region" description="Helical" evidence="6">
    <location>
        <begin position="278"/>
        <end position="296"/>
    </location>
</feature>
<dbReference type="InterPro" id="IPR036259">
    <property type="entry name" value="MFS_trans_sf"/>
</dbReference>
<evidence type="ECO:0000256" key="1">
    <source>
        <dbReference type="ARBA" id="ARBA00004651"/>
    </source>
</evidence>
<reference evidence="8 9" key="1">
    <citation type="submission" date="2017-02" db="EMBL/GenBank/DDBJ databases">
        <authorList>
            <person name="Peterson S.W."/>
        </authorList>
    </citation>
    <scope>NUCLEOTIDE SEQUENCE [LARGE SCALE GENOMIC DNA]</scope>
    <source>
        <strain evidence="8 9">DSM 45154</strain>
    </source>
</reference>
<evidence type="ECO:0000256" key="2">
    <source>
        <dbReference type="ARBA" id="ARBA00022448"/>
    </source>
</evidence>
<gene>
    <name evidence="8" type="ORF">SAMN02745673_00075</name>
</gene>
<keyword evidence="2" id="KW-0813">Transport</keyword>
<dbReference type="EMBL" id="FUWS01000001">
    <property type="protein sequence ID" value="SJZ35481.1"/>
    <property type="molecule type" value="Genomic_DNA"/>
</dbReference>
<keyword evidence="5 6" id="KW-0472">Membrane</keyword>
<protein>
    <submittedName>
        <fullName evidence="8">MFS transporter, UMF1 family</fullName>
    </submittedName>
</protein>
<dbReference type="PANTHER" id="PTHR23519:SF1">
    <property type="entry name" value="AUTOPHAGY-RELATED PROTEIN 22"/>
    <property type="match status" value="1"/>
</dbReference>
<feature type="transmembrane region" description="Helical" evidence="6">
    <location>
        <begin position="81"/>
        <end position="99"/>
    </location>
</feature>
<feature type="transmembrane region" description="Helical" evidence="6">
    <location>
        <begin position="52"/>
        <end position="74"/>
    </location>
</feature>